<feature type="domain" description="Protein kinase" evidence="9">
    <location>
        <begin position="12"/>
        <end position="266"/>
    </location>
</feature>
<dbReference type="RefSeq" id="WP_074753642.1">
    <property type="nucleotide sequence ID" value="NZ_FOGJ01000001.1"/>
</dbReference>
<evidence type="ECO:0000313" key="10">
    <source>
        <dbReference type="EMBL" id="SEQ97414.1"/>
    </source>
</evidence>
<dbReference type="PROSITE" id="PS00108">
    <property type="entry name" value="PROTEIN_KINASE_ST"/>
    <property type="match status" value="1"/>
</dbReference>
<keyword evidence="8" id="KW-0812">Transmembrane</keyword>
<dbReference type="Gene3D" id="1.10.510.10">
    <property type="entry name" value="Transferase(Phosphotransferase) domain 1"/>
    <property type="match status" value="1"/>
</dbReference>
<feature type="transmembrane region" description="Helical" evidence="8">
    <location>
        <begin position="278"/>
        <end position="299"/>
    </location>
</feature>
<evidence type="ECO:0000256" key="2">
    <source>
        <dbReference type="ARBA" id="ARBA00012513"/>
    </source>
</evidence>
<dbReference type="InterPro" id="IPR011009">
    <property type="entry name" value="Kinase-like_dom_sf"/>
</dbReference>
<keyword evidence="6 7" id="KW-0067">ATP-binding</keyword>
<dbReference type="InterPro" id="IPR000719">
    <property type="entry name" value="Prot_kinase_dom"/>
</dbReference>
<dbReference type="GO" id="GO:0005524">
    <property type="term" value="F:ATP binding"/>
    <property type="evidence" value="ECO:0007669"/>
    <property type="project" value="UniProtKB-UniRule"/>
</dbReference>
<dbReference type="PROSITE" id="PS50011">
    <property type="entry name" value="PROTEIN_KINASE_DOM"/>
    <property type="match status" value="1"/>
</dbReference>
<keyword evidence="10" id="KW-0723">Serine/threonine-protein kinase</keyword>
<dbReference type="SMART" id="SM00220">
    <property type="entry name" value="S_TKc"/>
    <property type="match status" value="1"/>
</dbReference>
<dbReference type="eggNOG" id="COG0515">
    <property type="taxonomic scope" value="Bacteria"/>
</dbReference>
<dbReference type="EMBL" id="FOGJ01000001">
    <property type="protein sequence ID" value="SEQ97414.1"/>
    <property type="molecule type" value="Genomic_DNA"/>
</dbReference>
<dbReference type="SUPFAM" id="SSF56112">
    <property type="entry name" value="Protein kinase-like (PK-like)"/>
    <property type="match status" value="1"/>
</dbReference>
<dbReference type="GO" id="GO:0004674">
    <property type="term" value="F:protein serine/threonine kinase activity"/>
    <property type="evidence" value="ECO:0007669"/>
    <property type="project" value="UniProtKB-KW"/>
</dbReference>
<organism evidence="10 11">
    <name type="scientific">Butyrivibrio fibrisolvens</name>
    <dbReference type="NCBI Taxonomy" id="831"/>
    <lineage>
        <taxon>Bacteria</taxon>
        <taxon>Bacillati</taxon>
        <taxon>Bacillota</taxon>
        <taxon>Clostridia</taxon>
        <taxon>Lachnospirales</taxon>
        <taxon>Lachnospiraceae</taxon>
        <taxon>Butyrivibrio</taxon>
    </lineage>
</organism>
<evidence type="ECO:0000256" key="1">
    <source>
        <dbReference type="ARBA" id="ARBA00010886"/>
    </source>
</evidence>
<keyword evidence="5 10" id="KW-0418">Kinase</keyword>
<evidence type="ECO:0000256" key="7">
    <source>
        <dbReference type="PROSITE-ProRule" id="PRU10141"/>
    </source>
</evidence>
<keyword evidence="4 7" id="KW-0547">Nucleotide-binding</keyword>
<accession>A0A1H9KE42</accession>
<evidence type="ECO:0000256" key="6">
    <source>
        <dbReference type="ARBA" id="ARBA00022840"/>
    </source>
</evidence>
<dbReference type="InterPro" id="IPR017441">
    <property type="entry name" value="Protein_kinase_ATP_BS"/>
</dbReference>
<dbReference type="Gene3D" id="3.30.200.20">
    <property type="entry name" value="Phosphorylase Kinase, domain 1"/>
    <property type="match status" value="1"/>
</dbReference>
<keyword evidence="8" id="KW-0472">Membrane</keyword>
<dbReference type="Pfam" id="PF00069">
    <property type="entry name" value="Pkinase"/>
    <property type="match status" value="1"/>
</dbReference>
<dbReference type="CDD" id="cd14014">
    <property type="entry name" value="STKc_PknB_like"/>
    <property type="match status" value="1"/>
</dbReference>
<dbReference type="Proteomes" id="UP000182584">
    <property type="component" value="Unassembled WGS sequence"/>
</dbReference>
<dbReference type="AlphaFoldDB" id="A0A1H9KE42"/>
<name>A0A1H9KE42_BUTFI</name>
<feature type="binding site" evidence="7">
    <location>
        <position position="41"/>
    </location>
    <ligand>
        <name>ATP</name>
        <dbReference type="ChEBI" id="CHEBI:30616"/>
    </ligand>
</feature>
<dbReference type="PANTHER" id="PTHR43671">
    <property type="entry name" value="SERINE/THREONINE-PROTEIN KINASE NEK"/>
    <property type="match status" value="1"/>
</dbReference>
<dbReference type="OrthoDB" id="9788659at2"/>
<gene>
    <name evidence="10" type="ORF">SAMN04487884_10125</name>
</gene>
<evidence type="ECO:0000256" key="3">
    <source>
        <dbReference type="ARBA" id="ARBA00022679"/>
    </source>
</evidence>
<proteinExistence type="inferred from homology"/>
<reference evidence="10 11" key="1">
    <citation type="submission" date="2016-10" db="EMBL/GenBank/DDBJ databases">
        <authorList>
            <person name="de Groot N.N."/>
        </authorList>
    </citation>
    <scope>NUCLEOTIDE SEQUENCE [LARGE SCALE GENOMIC DNA]</scope>
    <source>
        <strain evidence="10 11">AR40</strain>
    </source>
</reference>
<dbReference type="PROSITE" id="PS00107">
    <property type="entry name" value="PROTEIN_KINASE_ATP"/>
    <property type="match status" value="1"/>
</dbReference>
<evidence type="ECO:0000313" key="11">
    <source>
        <dbReference type="Proteomes" id="UP000182584"/>
    </source>
</evidence>
<dbReference type="InterPro" id="IPR008271">
    <property type="entry name" value="Ser/Thr_kinase_AS"/>
</dbReference>
<dbReference type="InterPro" id="IPR050660">
    <property type="entry name" value="NEK_Ser/Thr_kinase"/>
</dbReference>
<evidence type="ECO:0000259" key="9">
    <source>
        <dbReference type="PROSITE" id="PS50011"/>
    </source>
</evidence>
<protein>
    <recommendedName>
        <fullName evidence="2">non-specific serine/threonine protein kinase</fullName>
        <ecNumber evidence="2">2.7.11.1</ecNumber>
    </recommendedName>
</protein>
<sequence length="564" mass="64353">MLQIGSLIDGKYKILSIIGQGGMSTVYLAINERANKPWAIKEVRKNGVKNYEVVKQSLVMETDMLKQLSHPYLPSIVDVIDTDECFLIVMDYIEGNTLYRTLAEYGAQPQDKVIEWAKELCNVLSYLHTRTQPIIYRDLKPANIMLKPDGTITLIDFGTARTYKQDSIEDTTCLGTRGYAAPEQFGGRGQTDERTDIYNLGATLYHLVTGHNPCEAPYEMYPIRQWNPSLSAGLEKIILKCTQLNPKDRYQSSAEVMYDLEHYSELDKNYRKRAMLRVAMFGITSFITVFSAAAAAYFMTSAGKIRNESYDSYLEEARSRPKVTEQIEKYGEAISLDPTNGIAFIELLNQAYLMDDVFTPEEEEQLRKLLITKYDDKRTYEQMLSTNPEAYDEFAYRLALAYFYCYDGDGNKPMSTKWFNIAMASETLDEVKVGRAQRLGKIASYYSDIGRTRPSGDEVVSYAQYWEDMVEITTGDIASQDNTTTALMVYKEMVAQINKHATKFKKAGITYEEMMAQLDNIRDRLETDIVATAEDEDRINPLKQNLYKNLDLAYKAVEGAFSKE</sequence>
<keyword evidence="3" id="KW-0808">Transferase</keyword>
<evidence type="ECO:0000256" key="8">
    <source>
        <dbReference type="SAM" id="Phobius"/>
    </source>
</evidence>
<keyword evidence="8" id="KW-1133">Transmembrane helix</keyword>
<dbReference type="EC" id="2.7.11.1" evidence="2"/>
<comment type="similarity">
    <text evidence="1">Belongs to the protein kinase superfamily. NEK Ser/Thr protein kinase family. NIMA subfamily.</text>
</comment>
<evidence type="ECO:0000256" key="4">
    <source>
        <dbReference type="ARBA" id="ARBA00022741"/>
    </source>
</evidence>
<evidence type="ECO:0000256" key="5">
    <source>
        <dbReference type="ARBA" id="ARBA00022777"/>
    </source>
</evidence>
<dbReference type="PANTHER" id="PTHR43671:SF13">
    <property type="entry name" value="SERINE_THREONINE-PROTEIN KINASE NEK2"/>
    <property type="match status" value="1"/>
</dbReference>